<accession>A0A433U005</accession>
<name>A0A433U005_ELYCH</name>
<dbReference type="GO" id="GO:0009408">
    <property type="term" value="P:response to heat"/>
    <property type="evidence" value="ECO:0007669"/>
    <property type="project" value="TreeGrafter"/>
</dbReference>
<dbReference type="OrthoDB" id="10060792at2759"/>
<dbReference type="GO" id="GO:0005634">
    <property type="term" value="C:nucleus"/>
    <property type="evidence" value="ECO:0007669"/>
    <property type="project" value="TreeGrafter"/>
</dbReference>
<evidence type="ECO:0000256" key="1">
    <source>
        <dbReference type="PROSITE-ProRule" id="PRU00285"/>
    </source>
</evidence>
<dbReference type="InterPro" id="IPR002068">
    <property type="entry name" value="A-crystallin/Hsp20_dom"/>
</dbReference>
<dbReference type="PANTHER" id="PTHR45640">
    <property type="entry name" value="HEAT SHOCK PROTEIN HSP-12.2-RELATED"/>
    <property type="match status" value="1"/>
</dbReference>
<dbReference type="PRINTS" id="PR00299">
    <property type="entry name" value="ACRYSTALLIN"/>
</dbReference>
<dbReference type="SUPFAM" id="SSF49764">
    <property type="entry name" value="HSP20-like chaperones"/>
    <property type="match status" value="1"/>
</dbReference>
<comment type="caution">
    <text evidence="4">The sequence shown here is derived from an EMBL/GenBank/DDBJ whole genome shotgun (WGS) entry which is preliminary data.</text>
</comment>
<gene>
    <name evidence="4" type="ORF">EGW08_005011</name>
</gene>
<dbReference type="EMBL" id="RQTK01000117">
    <property type="protein sequence ID" value="RUS87171.1"/>
    <property type="molecule type" value="Genomic_DNA"/>
</dbReference>
<protein>
    <recommendedName>
        <fullName evidence="3">SHSP domain-containing protein</fullName>
    </recommendedName>
</protein>
<dbReference type="AlphaFoldDB" id="A0A433U005"/>
<evidence type="ECO:0000256" key="2">
    <source>
        <dbReference type="RuleBase" id="RU003616"/>
    </source>
</evidence>
<dbReference type="PANTHER" id="PTHR45640:SF26">
    <property type="entry name" value="RE23625P"/>
    <property type="match status" value="1"/>
</dbReference>
<reference evidence="4 5" key="1">
    <citation type="submission" date="2019-01" db="EMBL/GenBank/DDBJ databases">
        <title>A draft genome assembly of the solar-powered sea slug Elysia chlorotica.</title>
        <authorList>
            <person name="Cai H."/>
            <person name="Li Q."/>
            <person name="Fang X."/>
            <person name="Li J."/>
            <person name="Curtis N.E."/>
            <person name="Altenburger A."/>
            <person name="Shibata T."/>
            <person name="Feng M."/>
            <person name="Maeda T."/>
            <person name="Schwartz J.A."/>
            <person name="Shigenobu S."/>
            <person name="Lundholm N."/>
            <person name="Nishiyama T."/>
            <person name="Yang H."/>
            <person name="Hasebe M."/>
            <person name="Li S."/>
            <person name="Pierce S.K."/>
            <person name="Wang J."/>
        </authorList>
    </citation>
    <scope>NUCLEOTIDE SEQUENCE [LARGE SCALE GENOMIC DNA]</scope>
    <source>
        <strain evidence="4">EC2010</strain>
        <tissue evidence="4">Whole organism of an adult</tissue>
    </source>
</reference>
<proteinExistence type="inferred from homology"/>
<dbReference type="PROSITE" id="PS01031">
    <property type="entry name" value="SHSP"/>
    <property type="match status" value="1"/>
</dbReference>
<dbReference type="STRING" id="188477.A0A433U005"/>
<dbReference type="GO" id="GO:0042026">
    <property type="term" value="P:protein refolding"/>
    <property type="evidence" value="ECO:0007669"/>
    <property type="project" value="TreeGrafter"/>
</dbReference>
<dbReference type="CDD" id="cd06526">
    <property type="entry name" value="metazoan_ACD"/>
    <property type="match status" value="1"/>
</dbReference>
<dbReference type="GO" id="GO:0051082">
    <property type="term" value="F:unfolded protein binding"/>
    <property type="evidence" value="ECO:0007669"/>
    <property type="project" value="TreeGrafter"/>
</dbReference>
<dbReference type="Proteomes" id="UP000271974">
    <property type="component" value="Unassembled WGS sequence"/>
</dbReference>
<dbReference type="Gene3D" id="2.60.40.790">
    <property type="match status" value="1"/>
</dbReference>
<evidence type="ECO:0000313" key="4">
    <source>
        <dbReference type="EMBL" id="RUS87171.1"/>
    </source>
</evidence>
<feature type="domain" description="SHSP" evidence="3">
    <location>
        <begin position="122"/>
        <end position="230"/>
    </location>
</feature>
<organism evidence="4 5">
    <name type="scientific">Elysia chlorotica</name>
    <name type="common">Eastern emerald elysia</name>
    <name type="synonym">Sea slug</name>
    <dbReference type="NCBI Taxonomy" id="188477"/>
    <lineage>
        <taxon>Eukaryota</taxon>
        <taxon>Metazoa</taxon>
        <taxon>Spiralia</taxon>
        <taxon>Lophotrochozoa</taxon>
        <taxon>Mollusca</taxon>
        <taxon>Gastropoda</taxon>
        <taxon>Heterobranchia</taxon>
        <taxon>Euthyneura</taxon>
        <taxon>Panpulmonata</taxon>
        <taxon>Sacoglossa</taxon>
        <taxon>Placobranchoidea</taxon>
        <taxon>Plakobranchidae</taxon>
        <taxon>Elysia</taxon>
    </lineage>
</organism>
<sequence length="230" mass="27246">MSFHRTIPIHYDRPDWYTQDPFYDPYFSRSLFHHRDPLRDPVLHHRDPLRDVVREHIRDPSVYHSPPLGLAAPMSRSLFAPDRPLDHVDQEMQRMASDMRRMLSENRHLLPVDASPDSWRIKENYHLDNPVHHDRSSGKQMFRLEFDVRQFKPDEIYVKTVGNELEVHAKHGEQGDNKSVHREYHRKCTLPKDLDPQLLVSKLTQDGTLSIEAPLPHSEQREKLIAIKHE</sequence>
<dbReference type="InterPro" id="IPR008978">
    <property type="entry name" value="HSP20-like_chaperone"/>
</dbReference>
<dbReference type="Pfam" id="PF00011">
    <property type="entry name" value="HSP20"/>
    <property type="match status" value="1"/>
</dbReference>
<keyword evidence="5" id="KW-1185">Reference proteome</keyword>
<evidence type="ECO:0000259" key="3">
    <source>
        <dbReference type="PROSITE" id="PS01031"/>
    </source>
</evidence>
<dbReference type="InterPro" id="IPR001436">
    <property type="entry name" value="Alpha-crystallin/sHSP_animal"/>
</dbReference>
<dbReference type="GO" id="GO:0005737">
    <property type="term" value="C:cytoplasm"/>
    <property type="evidence" value="ECO:0007669"/>
    <property type="project" value="TreeGrafter"/>
</dbReference>
<comment type="similarity">
    <text evidence="1 2">Belongs to the small heat shock protein (HSP20) family.</text>
</comment>
<evidence type="ECO:0000313" key="5">
    <source>
        <dbReference type="Proteomes" id="UP000271974"/>
    </source>
</evidence>